<sequence length="73" mass="8295">MDSTFWNGNPKSTSACHDYGETTQRTMAGNLLRNQNEIDNPAKPWWSNHSGIFAHGKRNRVFPASCNSYYSNN</sequence>
<organism evidence="1 3">
    <name type="scientific">Medicago truncatula</name>
    <name type="common">Barrel medic</name>
    <name type="synonym">Medicago tribuloides</name>
    <dbReference type="NCBI Taxonomy" id="3880"/>
    <lineage>
        <taxon>Eukaryota</taxon>
        <taxon>Viridiplantae</taxon>
        <taxon>Streptophyta</taxon>
        <taxon>Embryophyta</taxon>
        <taxon>Tracheophyta</taxon>
        <taxon>Spermatophyta</taxon>
        <taxon>Magnoliopsida</taxon>
        <taxon>eudicotyledons</taxon>
        <taxon>Gunneridae</taxon>
        <taxon>Pentapetalae</taxon>
        <taxon>rosids</taxon>
        <taxon>fabids</taxon>
        <taxon>Fabales</taxon>
        <taxon>Fabaceae</taxon>
        <taxon>Papilionoideae</taxon>
        <taxon>50 kb inversion clade</taxon>
        <taxon>NPAAA clade</taxon>
        <taxon>Hologalegina</taxon>
        <taxon>IRL clade</taxon>
        <taxon>Trifolieae</taxon>
        <taxon>Medicago</taxon>
    </lineage>
</organism>
<evidence type="ECO:0000313" key="3">
    <source>
        <dbReference type="Proteomes" id="UP000002051"/>
    </source>
</evidence>
<keyword evidence="3" id="KW-1185">Reference proteome</keyword>
<dbReference type="EnsemblPlants" id="KEH26893">
    <property type="protein sequence ID" value="KEH26893"/>
    <property type="gene ID" value="MTR_6g078865"/>
</dbReference>
<name>A0A072UCX1_MEDTR</name>
<protein>
    <submittedName>
        <fullName evidence="1 2">Uncharacterized protein</fullName>
    </submittedName>
</protein>
<reference evidence="1 3" key="1">
    <citation type="journal article" date="2011" name="Nature">
        <title>The Medicago genome provides insight into the evolution of rhizobial symbioses.</title>
        <authorList>
            <person name="Young N.D."/>
            <person name="Debelle F."/>
            <person name="Oldroyd G.E."/>
            <person name="Geurts R."/>
            <person name="Cannon S.B."/>
            <person name="Udvardi M.K."/>
            <person name="Benedito V.A."/>
            <person name="Mayer K.F."/>
            <person name="Gouzy J."/>
            <person name="Schoof H."/>
            <person name="Van de Peer Y."/>
            <person name="Proost S."/>
            <person name="Cook D.R."/>
            <person name="Meyers B.C."/>
            <person name="Spannagl M."/>
            <person name="Cheung F."/>
            <person name="De Mita S."/>
            <person name="Krishnakumar V."/>
            <person name="Gundlach H."/>
            <person name="Zhou S."/>
            <person name="Mudge J."/>
            <person name="Bharti A.K."/>
            <person name="Murray J.D."/>
            <person name="Naoumkina M.A."/>
            <person name="Rosen B."/>
            <person name="Silverstein K.A."/>
            <person name="Tang H."/>
            <person name="Rombauts S."/>
            <person name="Zhao P.X."/>
            <person name="Zhou P."/>
            <person name="Barbe V."/>
            <person name="Bardou P."/>
            <person name="Bechner M."/>
            <person name="Bellec A."/>
            <person name="Berger A."/>
            <person name="Berges H."/>
            <person name="Bidwell S."/>
            <person name="Bisseling T."/>
            <person name="Choisne N."/>
            <person name="Couloux A."/>
            <person name="Denny R."/>
            <person name="Deshpande S."/>
            <person name="Dai X."/>
            <person name="Doyle J.J."/>
            <person name="Dudez A.M."/>
            <person name="Farmer A.D."/>
            <person name="Fouteau S."/>
            <person name="Franken C."/>
            <person name="Gibelin C."/>
            <person name="Gish J."/>
            <person name="Goldstein S."/>
            <person name="Gonzalez A.J."/>
            <person name="Green P.J."/>
            <person name="Hallab A."/>
            <person name="Hartog M."/>
            <person name="Hua A."/>
            <person name="Humphray S.J."/>
            <person name="Jeong D.H."/>
            <person name="Jing Y."/>
            <person name="Jocker A."/>
            <person name="Kenton S.M."/>
            <person name="Kim D.J."/>
            <person name="Klee K."/>
            <person name="Lai H."/>
            <person name="Lang C."/>
            <person name="Lin S."/>
            <person name="Macmil S.L."/>
            <person name="Magdelenat G."/>
            <person name="Matthews L."/>
            <person name="McCorrison J."/>
            <person name="Monaghan E.L."/>
            <person name="Mun J.H."/>
            <person name="Najar F.Z."/>
            <person name="Nicholson C."/>
            <person name="Noirot C."/>
            <person name="O'Bleness M."/>
            <person name="Paule C.R."/>
            <person name="Poulain J."/>
            <person name="Prion F."/>
            <person name="Qin B."/>
            <person name="Qu C."/>
            <person name="Retzel E.F."/>
            <person name="Riddle C."/>
            <person name="Sallet E."/>
            <person name="Samain S."/>
            <person name="Samson N."/>
            <person name="Sanders I."/>
            <person name="Saurat O."/>
            <person name="Scarpelli C."/>
            <person name="Schiex T."/>
            <person name="Segurens B."/>
            <person name="Severin A.J."/>
            <person name="Sherrier D.J."/>
            <person name="Shi R."/>
            <person name="Sims S."/>
            <person name="Singer S.R."/>
            <person name="Sinharoy S."/>
            <person name="Sterck L."/>
            <person name="Viollet A."/>
            <person name="Wang B.B."/>
            <person name="Wang K."/>
            <person name="Wang M."/>
            <person name="Wang X."/>
            <person name="Warfsmann J."/>
            <person name="Weissenbach J."/>
            <person name="White D.D."/>
            <person name="White J.D."/>
            <person name="Wiley G.B."/>
            <person name="Wincker P."/>
            <person name="Xing Y."/>
            <person name="Yang L."/>
            <person name="Yao Z."/>
            <person name="Ying F."/>
            <person name="Zhai J."/>
            <person name="Zhou L."/>
            <person name="Zuber A."/>
            <person name="Denarie J."/>
            <person name="Dixon R.A."/>
            <person name="May G.D."/>
            <person name="Schwartz D.C."/>
            <person name="Rogers J."/>
            <person name="Quetier F."/>
            <person name="Town C.D."/>
            <person name="Roe B.A."/>
        </authorList>
    </citation>
    <scope>NUCLEOTIDE SEQUENCE [LARGE SCALE GENOMIC DNA]</scope>
    <source>
        <strain evidence="1">A17</strain>
        <strain evidence="2 3">cv. Jemalong A17</strain>
    </source>
</reference>
<reference evidence="1 3" key="2">
    <citation type="journal article" date="2014" name="BMC Genomics">
        <title>An improved genome release (version Mt4.0) for the model legume Medicago truncatula.</title>
        <authorList>
            <person name="Tang H."/>
            <person name="Krishnakumar V."/>
            <person name="Bidwell S."/>
            <person name="Rosen B."/>
            <person name="Chan A."/>
            <person name="Zhou S."/>
            <person name="Gentzbittel L."/>
            <person name="Childs K.L."/>
            <person name="Yandell M."/>
            <person name="Gundlach H."/>
            <person name="Mayer K.F."/>
            <person name="Schwartz D.C."/>
            <person name="Town C.D."/>
        </authorList>
    </citation>
    <scope>GENOME REANNOTATION</scope>
    <source>
        <strain evidence="1">A17</strain>
        <strain evidence="2 3">cv. Jemalong A17</strain>
    </source>
</reference>
<reference evidence="2" key="3">
    <citation type="submission" date="2015-04" db="UniProtKB">
        <authorList>
            <consortium name="EnsemblPlants"/>
        </authorList>
    </citation>
    <scope>IDENTIFICATION</scope>
    <source>
        <strain evidence="2">cv. Jemalong A17</strain>
    </source>
</reference>
<evidence type="ECO:0000313" key="1">
    <source>
        <dbReference type="EMBL" id="KEH26893.1"/>
    </source>
</evidence>
<dbReference type="AlphaFoldDB" id="A0A072UCX1"/>
<dbReference type="HOGENOM" id="CLU_2708579_0_0_1"/>
<evidence type="ECO:0000313" key="2">
    <source>
        <dbReference type="EnsemblPlants" id="KEH26893"/>
    </source>
</evidence>
<dbReference type="EMBL" id="CM001222">
    <property type="protein sequence ID" value="KEH26893.1"/>
    <property type="molecule type" value="Genomic_DNA"/>
</dbReference>
<dbReference type="Proteomes" id="UP000002051">
    <property type="component" value="Chromosome 6"/>
</dbReference>
<accession>A0A072UCX1</accession>
<proteinExistence type="predicted"/>
<gene>
    <name evidence="1" type="ordered locus">MTR_6g078865</name>
</gene>